<dbReference type="EMBL" id="JANAWD010001920">
    <property type="protein sequence ID" value="KAJ3472571.1"/>
    <property type="molecule type" value="Genomic_DNA"/>
</dbReference>
<name>A0AAD5UN79_9APHY</name>
<feature type="compositionally biased region" description="Basic and acidic residues" evidence="1">
    <location>
        <begin position="97"/>
        <end position="116"/>
    </location>
</feature>
<evidence type="ECO:0000313" key="2">
    <source>
        <dbReference type="EMBL" id="KAJ3472571.1"/>
    </source>
</evidence>
<dbReference type="AlphaFoldDB" id="A0AAD5UN79"/>
<organism evidence="2 3">
    <name type="scientific">Meripilus lineatus</name>
    <dbReference type="NCBI Taxonomy" id="2056292"/>
    <lineage>
        <taxon>Eukaryota</taxon>
        <taxon>Fungi</taxon>
        <taxon>Dikarya</taxon>
        <taxon>Basidiomycota</taxon>
        <taxon>Agaricomycotina</taxon>
        <taxon>Agaricomycetes</taxon>
        <taxon>Polyporales</taxon>
        <taxon>Meripilaceae</taxon>
        <taxon>Meripilus</taxon>
    </lineage>
</organism>
<proteinExistence type="predicted"/>
<sequence length="228" mass="24838">MLPEDDTGIYSHPHSGTRSYVPSRAPSRDGYVSNSKYGTPSQPPVDFPKSPSRRQSMEFGRGDYERERRISAGRSRHESDNWRDRDVRPPTVSTTSKGKEREIPAEAPRMTDKDRGINISAKSNESKSSARTAKLGEELSSVWGAPPPALPSKPSTPIATPAAEIAAFDVITSREIKLPTPPEPKAPSEVARSHTPSKAPSKAVTEVAAPHSPKQPASAWGRNLYAYL</sequence>
<dbReference type="Proteomes" id="UP001212997">
    <property type="component" value="Unassembled WGS sequence"/>
</dbReference>
<protein>
    <submittedName>
        <fullName evidence="2">Uncharacterized protein</fullName>
    </submittedName>
</protein>
<feature type="compositionally biased region" description="Polar residues" evidence="1">
    <location>
        <begin position="120"/>
        <end position="131"/>
    </location>
</feature>
<evidence type="ECO:0000313" key="3">
    <source>
        <dbReference type="Proteomes" id="UP001212997"/>
    </source>
</evidence>
<comment type="caution">
    <text evidence="2">The sequence shown here is derived from an EMBL/GenBank/DDBJ whole genome shotgun (WGS) entry which is preliminary data.</text>
</comment>
<accession>A0AAD5UN79</accession>
<feature type="compositionally biased region" description="Low complexity" evidence="1">
    <location>
        <begin position="152"/>
        <end position="161"/>
    </location>
</feature>
<gene>
    <name evidence="2" type="ORF">NLI96_g13315</name>
</gene>
<evidence type="ECO:0000256" key="1">
    <source>
        <dbReference type="SAM" id="MobiDB-lite"/>
    </source>
</evidence>
<feature type="region of interest" description="Disordered" evidence="1">
    <location>
        <begin position="176"/>
        <end position="223"/>
    </location>
</feature>
<reference evidence="2" key="1">
    <citation type="submission" date="2022-07" db="EMBL/GenBank/DDBJ databases">
        <title>Genome Sequence of Physisporinus lineatus.</title>
        <authorList>
            <person name="Buettner E."/>
        </authorList>
    </citation>
    <scope>NUCLEOTIDE SEQUENCE</scope>
    <source>
        <strain evidence="2">VT162</strain>
    </source>
</reference>
<feature type="compositionally biased region" description="Basic and acidic residues" evidence="1">
    <location>
        <begin position="60"/>
        <end position="88"/>
    </location>
</feature>
<keyword evidence="3" id="KW-1185">Reference proteome</keyword>
<feature type="region of interest" description="Disordered" evidence="1">
    <location>
        <begin position="1"/>
        <end position="161"/>
    </location>
</feature>